<dbReference type="GO" id="GO:0030254">
    <property type="term" value="P:protein secretion by the type III secretion system"/>
    <property type="evidence" value="ECO:0007669"/>
    <property type="project" value="InterPro"/>
</dbReference>
<evidence type="ECO:0000256" key="4">
    <source>
        <dbReference type="ARBA" id="ARBA00020580"/>
    </source>
</evidence>
<keyword evidence="15" id="KW-0066">ATP synthesis</keyword>
<dbReference type="InterPro" id="IPR040627">
    <property type="entry name" value="T3SS_ATPase_C"/>
</dbReference>
<dbReference type="GO" id="GO:0008564">
    <property type="term" value="F:protein-exporting ATPase activity"/>
    <property type="evidence" value="ECO:0007669"/>
    <property type="project" value="UniProtKB-EC"/>
</dbReference>
<keyword evidence="9" id="KW-1005">Bacterial flagellum biogenesis</keyword>
<dbReference type="GO" id="GO:0005737">
    <property type="term" value="C:cytoplasm"/>
    <property type="evidence" value="ECO:0007669"/>
    <property type="project" value="UniProtKB-SubCell"/>
</dbReference>
<reference evidence="19 20" key="1">
    <citation type="submission" date="2018-10" db="EMBL/GenBank/DDBJ databases">
        <title>Comparative functional genomics of the obligate endosymbiont Buchnera aphidicola.</title>
        <authorList>
            <person name="Chong R.A."/>
        </authorList>
    </citation>
    <scope>NUCLEOTIDE SEQUENCE [LARGE SCALE GENOMIC DNA]</scope>
    <source>
        <strain evidence="19 20">Aoe</strain>
    </source>
</reference>
<evidence type="ECO:0000313" key="19">
    <source>
        <dbReference type="EMBL" id="QCI19198.1"/>
    </source>
</evidence>
<evidence type="ECO:0000256" key="9">
    <source>
        <dbReference type="ARBA" id="ARBA00022795"/>
    </source>
</evidence>
<proteinExistence type="inferred from homology"/>
<keyword evidence="13" id="KW-0406">Ion transport</keyword>
<dbReference type="InterPro" id="IPR000194">
    <property type="entry name" value="ATPase_F1/V1/A1_a/bsu_nucl-bd"/>
</dbReference>
<keyword evidence="11" id="KW-0653">Protein transport</keyword>
<evidence type="ECO:0000256" key="11">
    <source>
        <dbReference type="ARBA" id="ARBA00022927"/>
    </source>
</evidence>
<evidence type="ECO:0000256" key="8">
    <source>
        <dbReference type="ARBA" id="ARBA00022781"/>
    </source>
</evidence>
<organism evidence="19 20">
    <name type="scientific">Buchnera aphidicola</name>
    <name type="common">Anoecia oenotherae</name>
    <dbReference type="NCBI Taxonomy" id="1241833"/>
    <lineage>
        <taxon>Bacteria</taxon>
        <taxon>Pseudomonadati</taxon>
        <taxon>Pseudomonadota</taxon>
        <taxon>Gammaproteobacteria</taxon>
        <taxon>Enterobacterales</taxon>
        <taxon>Erwiniaceae</taxon>
        <taxon>Buchnera</taxon>
    </lineage>
</organism>
<dbReference type="InterPro" id="IPR005714">
    <property type="entry name" value="ATPase_T3SS_FliI/YscN"/>
</dbReference>
<evidence type="ECO:0000256" key="16">
    <source>
        <dbReference type="ARBA" id="ARBA00034006"/>
    </source>
</evidence>
<keyword evidence="12" id="KW-1278">Translocase</keyword>
<dbReference type="GO" id="GO:0030257">
    <property type="term" value="C:type III protein secretion system complex"/>
    <property type="evidence" value="ECO:0007669"/>
    <property type="project" value="InterPro"/>
</dbReference>
<evidence type="ECO:0000259" key="18">
    <source>
        <dbReference type="SMART" id="SM00382"/>
    </source>
</evidence>
<dbReference type="FunFam" id="3.40.50.12240:FF:000002">
    <property type="entry name" value="Flagellum-specific ATP synthase FliI"/>
    <property type="match status" value="1"/>
</dbReference>
<dbReference type="Proteomes" id="UP000298677">
    <property type="component" value="Chromosome"/>
</dbReference>
<name>A0A4D6XXK2_9GAMM</name>
<comment type="catalytic activity">
    <reaction evidence="16">
        <text>ATP + H2O + cellular proteinSide 1 = ADP + phosphate + cellular proteinSide 2.</text>
        <dbReference type="EC" id="7.4.2.8"/>
    </reaction>
</comment>
<keyword evidence="6" id="KW-0963">Cytoplasm</keyword>
<dbReference type="PANTHER" id="PTHR15184">
    <property type="entry name" value="ATP SYNTHASE"/>
    <property type="match status" value="1"/>
</dbReference>
<evidence type="ECO:0000256" key="17">
    <source>
        <dbReference type="ARBA" id="ARBA00037170"/>
    </source>
</evidence>
<evidence type="ECO:0000256" key="7">
    <source>
        <dbReference type="ARBA" id="ARBA00022741"/>
    </source>
</evidence>
<keyword evidence="8" id="KW-0375">Hydrogen ion transport</keyword>
<feature type="domain" description="AAA+ ATPase" evidence="18">
    <location>
        <begin position="171"/>
        <end position="355"/>
    </location>
</feature>
<dbReference type="CDD" id="cd01136">
    <property type="entry name" value="ATPase_flagellum-secretory_path_III"/>
    <property type="match status" value="1"/>
</dbReference>
<evidence type="ECO:0000256" key="5">
    <source>
        <dbReference type="ARBA" id="ARBA00022448"/>
    </source>
</evidence>
<dbReference type="PANTHER" id="PTHR15184:SF81">
    <property type="entry name" value="FLAGELLUM-SPECIFIC ATP SYNTHASE"/>
    <property type="match status" value="1"/>
</dbReference>
<dbReference type="Pfam" id="PF18269">
    <property type="entry name" value="T3SS_ATPase_C"/>
    <property type="match status" value="1"/>
</dbReference>
<evidence type="ECO:0000256" key="12">
    <source>
        <dbReference type="ARBA" id="ARBA00022967"/>
    </source>
</evidence>
<dbReference type="EMBL" id="CP033012">
    <property type="protein sequence ID" value="QCI19198.1"/>
    <property type="molecule type" value="Genomic_DNA"/>
</dbReference>
<comment type="function">
    <text evidence="17">Probable catalytic subunit of a protein translocase for flagellum-specific export, or a proton translocase involved in local circuits at the flagellum. May be involved in a specialized protein export pathway that proceeds without signal peptide cleavage.</text>
</comment>
<dbReference type="SMART" id="SM00382">
    <property type="entry name" value="AAA"/>
    <property type="match status" value="1"/>
</dbReference>
<dbReference type="InterPro" id="IPR003593">
    <property type="entry name" value="AAA+_ATPase"/>
</dbReference>
<keyword evidence="20" id="KW-1185">Reference proteome</keyword>
<dbReference type="CDD" id="cd18117">
    <property type="entry name" value="ATP-synt_flagellum-secretory_path_III_N"/>
    <property type="match status" value="1"/>
</dbReference>
<dbReference type="InterPro" id="IPR020003">
    <property type="entry name" value="ATPase_a/bsu_AS"/>
</dbReference>
<evidence type="ECO:0000256" key="10">
    <source>
        <dbReference type="ARBA" id="ARBA00022840"/>
    </source>
</evidence>
<sequence length="451" mass="50251">MNLLLNKWVKNFSNLNSSINSLPDFFVYGKLVGSIGLVLEATGLSLPVGSVCSISNTIHSKTILAEGEIIGFKKNVTFIMLYKETEGLTPGSKIFLKNVFNNTQKKLPISFELLGRVLDGSGNPLDNKPKLNTKYSTSLMTEPINPLERYPIKKILDVGVRSINTLLTIGRGQRIGLFSSSGLGKSMLIGMIAKHAKADIVIVSLIGERGREIKEFINKILGKNYLSRSVVIASPSDTSPLLRIQGAVYATRIAEYFRDKNKHVLLIMDSLTRYAMAYREVALSIGELPTTKGYPSSTYSKISTLIEKAGNNKMKNGSITAFYTLLTEIEESSDPIADLVKSILDGHIILSQKYAESGCYPAIDIERSISRVMPDLVDEETYRLSCYFKQIVAAYYKNKDLINIGAYVKGNDHILDMSIKLWPKIESFLRQNIHVNENYNDSLKLLRNILK</sequence>
<evidence type="ECO:0000256" key="6">
    <source>
        <dbReference type="ARBA" id="ARBA00022490"/>
    </source>
</evidence>
<evidence type="ECO:0000256" key="14">
    <source>
        <dbReference type="ARBA" id="ARBA00023225"/>
    </source>
</evidence>
<dbReference type="RefSeq" id="WP_158341606.1">
    <property type="nucleotide sequence ID" value="NZ_CP033012.1"/>
</dbReference>
<evidence type="ECO:0000256" key="13">
    <source>
        <dbReference type="ARBA" id="ARBA00023065"/>
    </source>
</evidence>
<dbReference type="Gene3D" id="3.40.50.12240">
    <property type="match status" value="1"/>
</dbReference>
<keyword evidence="10" id="KW-0067">ATP-binding</keyword>
<dbReference type="GO" id="GO:0016887">
    <property type="term" value="F:ATP hydrolysis activity"/>
    <property type="evidence" value="ECO:0007669"/>
    <property type="project" value="InterPro"/>
</dbReference>
<gene>
    <name evidence="19" type="ORF">D9V65_00310</name>
</gene>
<keyword evidence="5" id="KW-0813">Transport</keyword>
<evidence type="ECO:0000256" key="1">
    <source>
        <dbReference type="ARBA" id="ARBA00004496"/>
    </source>
</evidence>
<evidence type="ECO:0000313" key="20">
    <source>
        <dbReference type="Proteomes" id="UP000298677"/>
    </source>
</evidence>
<evidence type="ECO:0000256" key="2">
    <source>
        <dbReference type="ARBA" id="ARBA00008936"/>
    </source>
</evidence>
<dbReference type="AlphaFoldDB" id="A0A4D6XXK2"/>
<dbReference type="Pfam" id="PF00006">
    <property type="entry name" value="ATP-synt_ab"/>
    <property type="match status" value="1"/>
</dbReference>
<evidence type="ECO:0000256" key="3">
    <source>
        <dbReference type="ARBA" id="ARBA00012473"/>
    </source>
</evidence>
<dbReference type="PROSITE" id="PS00152">
    <property type="entry name" value="ATPASE_ALPHA_BETA"/>
    <property type="match status" value="1"/>
</dbReference>
<comment type="similarity">
    <text evidence="2">Belongs to the ATPase alpha/beta chains family.</text>
</comment>
<dbReference type="GO" id="GO:0046933">
    <property type="term" value="F:proton-transporting ATP synthase activity, rotational mechanism"/>
    <property type="evidence" value="ECO:0007669"/>
    <property type="project" value="TreeGrafter"/>
</dbReference>
<dbReference type="OrthoDB" id="9148544at2"/>
<dbReference type="EC" id="7.1.2.2" evidence="3"/>
<dbReference type="SUPFAM" id="SSF52540">
    <property type="entry name" value="P-loop containing nucleoside triphosphate hydrolases"/>
    <property type="match status" value="1"/>
</dbReference>
<dbReference type="NCBIfam" id="TIGR01026">
    <property type="entry name" value="fliI_yscN"/>
    <property type="match status" value="1"/>
</dbReference>
<evidence type="ECO:0000256" key="15">
    <source>
        <dbReference type="ARBA" id="ARBA00023310"/>
    </source>
</evidence>
<keyword evidence="7" id="KW-0547">Nucleotide-binding</keyword>
<keyword evidence="14" id="KW-1006">Bacterial flagellum protein export</keyword>
<accession>A0A4D6XXK2</accession>
<dbReference type="InterPro" id="IPR050053">
    <property type="entry name" value="ATPase_alpha/beta_chains"/>
</dbReference>
<dbReference type="InterPro" id="IPR027417">
    <property type="entry name" value="P-loop_NTPase"/>
</dbReference>
<comment type="subcellular location">
    <subcellularLocation>
        <location evidence="1">Cytoplasm</location>
    </subcellularLocation>
</comment>
<dbReference type="GO" id="GO:0044781">
    <property type="term" value="P:bacterial-type flagellum organization"/>
    <property type="evidence" value="ECO:0007669"/>
    <property type="project" value="UniProtKB-KW"/>
</dbReference>
<protein>
    <recommendedName>
        <fullName evidence="4">Flagellum-specific ATP synthase</fullName>
        <ecNumber evidence="3">7.1.2.2</ecNumber>
    </recommendedName>
</protein>
<dbReference type="GO" id="GO:0005524">
    <property type="term" value="F:ATP binding"/>
    <property type="evidence" value="ECO:0007669"/>
    <property type="project" value="UniProtKB-KW"/>
</dbReference>